<dbReference type="InParanoid" id="A0A3M0C6U6"/>
<dbReference type="InterPro" id="IPR036271">
    <property type="entry name" value="Tet_transcr_reg_TetR-rel_C_sf"/>
</dbReference>
<keyword evidence="4" id="KW-0804">Transcription</keyword>
<proteinExistence type="predicted"/>
<keyword evidence="3 5" id="KW-0238">DNA-binding</keyword>
<dbReference type="InterPro" id="IPR050109">
    <property type="entry name" value="HTH-type_TetR-like_transc_reg"/>
</dbReference>
<dbReference type="GO" id="GO:0000976">
    <property type="term" value="F:transcription cis-regulatory region binding"/>
    <property type="evidence" value="ECO:0007669"/>
    <property type="project" value="TreeGrafter"/>
</dbReference>
<gene>
    <name evidence="8" type="ORF">BXY39_2668</name>
</gene>
<dbReference type="Proteomes" id="UP000271227">
    <property type="component" value="Unassembled WGS sequence"/>
</dbReference>
<evidence type="ECO:0000256" key="6">
    <source>
        <dbReference type="SAM" id="MobiDB-lite"/>
    </source>
</evidence>
<keyword evidence="1" id="KW-0678">Repressor</keyword>
<evidence type="ECO:0000256" key="3">
    <source>
        <dbReference type="ARBA" id="ARBA00023125"/>
    </source>
</evidence>
<organism evidence="8 9">
    <name type="scientific">Eilatimonas milleporae</name>
    <dbReference type="NCBI Taxonomy" id="911205"/>
    <lineage>
        <taxon>Bacteria</taxon>
        <taxon>Pseudomonadati</taxon>
        <taxon>Pseudomonadota</taxon>
        <taxon>Alphaproteobacteria</taxon>
        <taxon>Kordiimonadales</taxon>
        <taxon>Kordiimonadaceae</taxon>
        <taxon>Eilatimonas</taxon>
    </lineage>
</organism>
<feature type="region of interest" description="Disordered" evidence="6">
    <location>
        <begin position="200"/>
        <end position="219"/>
    </location>
</feature>
<dbReference type="SUPFAM" id="SSF46689">
    <property type="entry name" value="Homeodomain-like"/>
    <property type="match status" value="1"/>
</dbReference>
<dbReference type="InterPro" id="IPR001647">
    <property type="entry name" value="HTH_TetR"/>
</dbReference>
<dbReference type="Pfam" id="PF13977">
    <property type="entry name" value="TetR_C_6"/>
    <property type="match status" value="1"/>
</dbReference>
<dbReference type="PANTHER" id="PTHR30055:SF234">
    <property type="entry name" value="HTH-TYPE TRANSCRIPTIONAL REGULATOR BETI"/>
    <property type="match status" value="1"/>
</dbReference>
<evidence type="ECO:0000256" key="5">
    <source>
        <dbReference type="PROSITE-ProRule" id="PRU00335"/>
    </source>
</evidence>
<comment type="caution">
    <text evidence="8">The sequence shown here is derived from an EMBL/GenBank/DDBJ whole genome shotgun (WGS) entry which is preliminary data.</text>
</comment>
<dbReference type="FunCoup" id="A0A3M0C6U6">
    <property type="interactions" value="66"/>
</dbReference>
<dbReference type="EMBL" id="REFR01000013">
    <property type="protein sequence ID" value="RMB04407.1"/>
    <property type="molecule type" value="Genomic_DNA"/>
</dbReference>
<dbReference type="GO" id="GO:0003700">
    <property type="term" value="F:DNA-binding transcription factor activity"/>
    <property type="evidence" value="ECO:0007669"/>
    <property type="project" value="TreeGrafter"/>
</dbReference>
<feature type="compositionally biased region" description="Basic and acidic residues" evidence="6">
    <location>
        <begin position="207"/>
        <end position="219"/>
    </location>
</feature>
<accession>A0A3M0C6U6</accession>
<dbReference type="RefSeq" id="WP_170163835.1">
    <property type="nucleotide sequence ID" value="NZ_REFR01000013.1"/>
</dbReference>
<evidence type="ECO:0000256" key="2">
    <source>
        <dbReference type="ARBA" id="ARBA00023015"/>
    </source>
</evidence>
<keyword evidence="2" id="KW-0805">Transcription regulation</keyword>
<feature type="domain" description="HTH tetR-type" evidence="7">
    <location>
        <begin position="8"/>
        <end position="68"/>
    </location>
</feature>
<dbReference type="InterPro" id="IPR039538">
    <property type="entry name" value="BetI_C"/>
</dbReference>
<dbReference type="InterPro" id="IPR009057">
    <property type="entry name" value="Homeodomain-like_sf"/>
</dbReference>
<reference evidence="8 9" key="1">
    <citation type="submission" date="2018-10" db="EMBL/GenBank/DDBJ databases">
        <title>Genomic Encyclopedia of Archaeal and Bacterial Type Strains, Phase II (KMG-II): from individual species to whole genera.</title>
        <authorList>
            <person name="Goeker M."/>
        </authorList>
    </citation>
    <scope>NUCLEOTIDE SEQUENCE [LARGE SCALE GENOMIC DNA]</scope>
    <source>
        <strain evidence="8 9">DSM 25217</strain>
    </source>
</reference>
<name>A0A3M0C6U6_9PROT</name>
<feature type="DNA-binding region" description="H-T-H motif" evidence="5">
    <location>
        <begin position="31"/>
        <end position="50"/>
    </location>
</feature>
<keyword evidence="9" id="KW-1185">Reference proteome</keyword>
<dbReference type="PANTHER" id="PTHR30055">
    <property type="entry name" value="HTH-TYPE TRANSCRIPTIONAL REGULATOR RUTR"/>
    <property type="match status" value="1"/>
</dbReference>
<dbReference type="PROSITE" id="PS50977">
    <property type="entry name" value="HTH_TETR_2"/>
    <property type="match status" value="1"/>
</dbReference>
<protein>
    <submittedName>
        <fullName evidence="8">TetR family transcriptional regulator</fullName>
    </submittedName>
</protein>
<evidence type="ECO:0000259" key="7">
    <source>
        <dbReference type="PROSITE" id="PS50977"/>
    </source>
</evidence>
<dbReference type="Gene3D" id="1.10.357.10">
    <property type="entry name" value="Tetracycline Repressor, domain 2"/>
    <property type="match status" value="1"/>
</dbReference>
<evidence type="ECO:0000313" key="9">
    <source>
        <dbReference type="Proteomes" id="UP000271227"/>
    </source>
</evidence>
<evidence type="ECO:0000256" key="4">
    <source>
        <dbReference type="ARBA" id="ARBA00023163"/>
    </source>
</evidence>
<evidence type="ECO:0000313" key="8">
    <source>
        <dbReference type="EMBL" id="RMB04407.1"/>
    </source>
</evidence>
<dbReference type="Pfam" id="PF00440">
    <property type="entry name" value="TetR_N"/>
    <property type="match status" value="1"/>
</dbReference>
<evidence type="ECO:0000256" key="1">
    <source>
        <dbReference type="ARBA" id="ARBA00022491"/>
    </source>
</evidence>
<sequence length="219" mass="24046">MPKKIDLTAQRHMITDAAIGVINRTGLDGARLRDVARAANVTTGAVTHYFDGKDAVLEATLEEVVRRTLKRMTAATGPGATESPERFIQSVCGYLPLDAESRGEWRVWLAFWGRAISDERLGRVHQGYYRGITHRLITPLRALAPEGRKPSRKRALACADGLIAALDGVGTRATLEPDLWPPDRQKETLTGLLLPLLTAFTNGTDTPPHDQTRQKDDAS</sequence>
<dbReference type="AlphaFoldDB" id="A0A3M0C6U6"/>
<dbReference type="SUPFAM" id="SSF48498">
    <property type="entry name" value="Tetracyclin repressor-like, C-terminal domain"/>
    <property type="match status" value="1"/>
</dbReference>